<dbReference type="InterPro" id="IPR020846">
    <property type="entry name" value="MFS_dom"/>
</dbReference>
<keyword evidence="10" id="KW-1185">Reference proteome</keyword>
<dbReference type="OrthoDB" id="19923at2759"/>
<protein>
    <submittedName>
        <fullName evidence="9">MFS general substrate transporter</fullName>
    </submittedName>
</protein>
<evidence type="ECO:0000259" key="8">
    <source>
        <dbReference type="PROSITE" id="PS50850"/>
    </source>
</evidence>
<gene>
    <name evidence="9" type="ORF">K491DRAFT_766069</name>
</gene>
<dbReference type="EMBL" id="MU004307">
    <property type="protein sequence ID" value="KAF2659356.1"/>
    <property type="molecule type" value="Genomic_DNA"/>
</dbReference>
<evidence type="ECO:0000256" key="1">
    <source>
        <dbReference type="ARBA" id="ARBA00004141"/>
    </source>
</evidence>
<organism evidence="9 10">
    <name type="scientific">Lophiostoma macrostomum CBS 122681</name>
    <dbReference type="NCBI Taxonomy" id="1314788"/>
    <lineage>
        <taxon>Eukaryota</taxon>
        <taxon>Fungi</taxon>
        <taxon>Dikarya</taxon>
        <taxon>Ascomycota</taxon>
        <taxon>Pezizomycotina</taxon>
        <taxon>Dothideomycetes</taxon>
        <taxon>Pleosporomycetidae</taxon>
        <taxon>Pleosporales</taxon>
        <taxon>Lophiostomataceae</taxon>
        <taxon>Lophiostoma</taxon>
    </lineage>
</organism>
<evidence type="ECO:0000256" key="6">
    <source>
        <dbReference type="SAM" id="MobiDB-lite"/>
    </source>
</evidence>
<keyword evidence="3 7" id="KW-0812">Transmembrane</keyword>
<dbReference type="PANTHER" id="PTHR43791:SF46">
    <property type="entry name" value="MAJOR FACILITATOR SUPERFAMILY (MFS) PROFILE DOMAIN-CONTAINING PROTEIN-RELATED"/>
    <property type="match status" value="1"/>
</dbReference>
<accession>A0A6A6TIU9</accession>
<proteinExistence type="predicted"/>
<feature type="domain" description="Major facilitator superfamily (MFS) profile" evidence="8">
    <location>
        <begin position="49"/>
        <end position="462"/>
    </location>
</feature>
<feature type="transmembrane region" description="Helical" evidence="7">
    <location>
        <begin position="49"/>
        <end position="67"/>
    </location>
</feature>
<reference evidence="9" key="1">
    <citation type="journal article" date="2020" name="Stud. Mycol.">
        <title>101 Dothideomycetes genomes: a test case for predicting lifestyles and emergence of pathogens.</title>
        <authorList>
            <person name="Haridas S."/>
            <person name="Albert R."/>
            <person name="Binder M."/>
            <person name="Bloem J."/>
            <person name="Labutti K."/>
            <person name="Salamov A."/>
            <person name="Andreopoulos B."/>
            <person name="Baker S."/>
            <person name="Barry K."/>
            <person name="Bills G."/>
            <person name="Bluhm B."/>
            <person name="Cannon C."/>
            <person name="Castanera R."/>
            <person name="Culley D."/>
            <person name="Daum C."/>
            <person name="Ezra D."/>
            <person name="Gonzalez J."/>
            <person name="Henrissat B."/>
            <person name="Kuo A."/>
            <person name="Liang C."/>
            <person name="Lipzen A."/>
            <person name="Lutzoni F."/>
            <person name="Magnuson J."/>
            <person name="Mondo S."/>
            <person name="Nolan M."/>
            <person name="Ohm R."/>
            <person name="Pangilinan J."/>
            <person name="Park H.-J."/>
            <person name="Ramirez L."/>
            <person name="Alfaro M."/>
            <person name="Sun H."/>
            <person name="Tritt A."/>
            <person name="Yoshinaga Y."/>
            <person name="Zwiers L.-H."/>
            <person name="Turgeon B."/>
            <person name="Goodwin S."/>
            <person name="Spatafora J."/>
            <person name="Crous P."/>
            <person name="Grigoriev I."/>
        </authorList>
    </citation>
    <scope>NUCLEOTIDE SEQUENCE</scope>
    <source>
        <strain evidence="9">CBS 122681</strain>
    </source>
</reference>
<dbReference type="GO" id="GO:0005886">
    <property type="term" value="C:plasma membrane"/>
    <property type="evidence" value="ECO:0007669"/>
    <property type="project" value="TreeGrafter"/>
</dbReference>
<dbReference type="GO" id="GO:0022857">
    <property type="term" value="F:transmembrane transporter activity"/>
    <property type="evidence" value="ECO:0007669"/>
    <property type="project" value="InterPro"/>
</dbReference>
<keyword evidence="4 7" id="KW-1133">Transmembrane helix</keyword>
<feature type="transmembrane region" description="Helical" evidence="7">
    <location>
        <begin position="115"/>
        <end position="134"/>
    </location>
</feature>
<dbReference type="PROSITE" id="PS50850">
    <property type="entry name" value="MFS"/>
    <property type="match status" value="1"/>
</dbReference>
<dbReference type="FunFam" id="1.20.1250.20:FF:000068">
    <property type="entry name" value="MFS general substrate transporter"/>
    <property type="match status" value="1"/>
</dbReference>
<evidence type="ECO:0000313" key="9">
    <source>
        <dbReference type="EMBL" id="KAF2659356.1"/>
    </source>
</evidence>
<dbReference type="Pfam" id="PF07690">
    <property type="entry name" value="MFS_1"/>
    <property type="match status" value="1"/>
</dbReference>
<dbReference type="InterPro" id="IPR011701">
    <property type="entry name" value="MFS"/>
</dbReference>
<dbReference type="SUPFAM" id="SSF103473">
    <property type="entry name" value="MFS general substrate transporter"/>
    <property type="match status" value="1"/>
</dbReference>
<name>A0A6A6TIU9_9PLEO</name>
<evidence type="ECO:0000256" key="4">
    <source>
        <dbReference type="ARBA" id="ARBA00022989"/>
    </source>
</evidence>
<keyword evidence="5 7" id="KW-0472">Membrane</keyword>
<feature type="transmembrane region" description="Helical" evidence="7">
    <location>
        <begin position="87"/>
        <end position="108"/>
    </location>
</feature>
<dbReference type="AlphaFoldDB" id="A0A6A6TIU9"/>
<feature type="transmembrane region" description="Helical" evidence="7">
    <location>
        <begin position="319"/>
        <end position="336"/>
    </location>
</feature>
<feature type="transmembrane region" description="Helical" evidence="7">
    <location>
        <begin position="208"/>
        <end position="230"/>
    </location>
</feature>
<comment type="subcellular location">
    <subcellularLocation>
        <location evidence="1">Membrane</location>
        <topology evidence="1">Multi-pass membrane protein</topology>
    </subcellularLocation>
</comment>
<sequence>MEEKVTFQAEKPVRGSADNDTNTDIHDIEPRIDTGVNEKSLVRRMDLRILPVLVVVYIMAFIDRVNIGNAKLFSLTKDLKISDNQYNIALCVFFVSYIVFEIPANILMKKVKPHIFMSACMLNFGLLVMIQGLVKDFGGLVTIRFLMGIAEAGVFPGCFYLMSMWYKRLEAQRRFSFFVNAATFAGAFGGLLATGIGHMEGVRGYHAWRWIFILEGLATCILAFVVYFTVSDFPETARWLNESERAFVITRLEEDQGSSDVEEKITLRGVLETLMDKKVLLAGFMYFGPTMSGYSLAYFIPTIVSSYGYSPIQSQVHSIPPWAAAFGYSMLLAFLSDRTRKRAPYVFCSFAMALAGVTTLFCLDHNKYAQYAALCLYTMGIFGAVPIIICWFVMSLEGHRNRAVGTAWQIAFGNAAGMISTFAFPVKDRPRYPLGYSLGIGLLCMSIVASALYYWVCARENRRRPDGRKLIL</sequence>
<evidence type="ECO:0000256" key="2">
    <source>
        <dbReference type="ARBA" id="ARBA00022448"/>
    </source>
</evidence>
<keyword evidence="2" id="KW-0813">Transport</keyword>
<feature type="region of interest" description="Disordered" evidence="6">
    <location>
        <begin position="1"/>
        <end position="20"/>
    </location>
</feature>
<dbReference type="FunFam" id="1.20.1250.20:FF:000034">
    <property type="entry name" value="MFS general substrate transporter"/>
    <property type="match status" value="1"/>
</dbReference>
<evidence type="ECO:0000313" key="10">
    <source>
        <dbReference type="Proteomes" id="UP000799324"/>
    </source>
</evidence>
<feature type="transmembrane region" description="Helical" evidence="7">
    <location>
        <begin position="343"/>
        <end position="363"/>
    </location>
</feature>
<feature type="transmembrane region" description="Helical" evidence="7">
    <location>
        <begin position="140"/>
        <end position="163"/>
    </location>
</feature>
<dbReference type="PANTHER" id="PTHR43791">
    <property type="entry name" value="PERMEASE-RELATED"/>
    <property type="match status" value="1"/>
</dbReference>
<dbReference type="Gene3D" id="1.20.1250.20">
    <property type="entry name" value="MFS general substrate transporter like domains"/>
    <property type="match status" value="2"/>
</dbReference>
<evidence type="ECO:0000256" key="7">
    <source>
        <dbReference type="SAM" id="Phobius"/>
    </source>
</evidence>
<feature type="transmembrane region" description="Helical" evidence="7">
    <location>
        <begin position="175"/>
        <end position="196"/>
    </location>
</feature>
<dbReference type="Proteomes" id="UP000799324">
    <property type="component" value="Unassembled WGS sequence"/>
</dbReference>
<feature type="transmembrane region" description="Helical" evidence="7">
    <location>
        <begin position="279"/>
        <end position="299"/>
    </location>
</feature>
<feature type="transmembrane region" description="Helical" evidence="7">
    <location>
        <begin position="436"/>
        <end position="456"/>
    </location>
</feature>
<feature type="transmembrane region" description="Helical" evidence="7">
    <location>
        <begin position="369"/>
        <end position="394"/>
    </location>
</feature>
<evidence type="ECO:0000256" key="3">
    <source>
        <dbReference type="ARBA" id="ARBA00022692"/>
    </source>
</evidence>
<evidence type="ECO:0000256" key="5">
    <source>
        <dbReference type="ARBA" id="ARBA00023136"/>
    </source>
</evidence>
<feature type="transmembrane region" description="Helical" evidence="7">
    <location>
        <begin position="406"/>
        <end position="424"/>
    </location>
</feature>
<dbReference type="InterPro" id="IPR036259">
    <property type="entry name" value="MFS_trans_sf"/>
</dbReference>